<dbReference type="SUPFAM" id="SSF103481">
    <property type="entry name" value="Multidrug resistance efflux transporter EmrE"/>
    <property type="match status" value="1"/>
</dbReference>
<keyword evidence="4" id="KW-1185">Reference proteome</keyword>
<keyword evidence="1" id="KW-0472">Membrane</keyword>
<evidence type="ECO:0000313" key="4">
    <source>
        <dbReference type="Proteomes" id="UP001642409"/>
    </source>
</evidence>
<dbReference type="EMBL" id="CATOUU010000931">
    <property type="protein sequence ID" value="CAI9960330.1"/>
    <property type="molecule type" value="Genomic_DNA"/>
</dbReference>
<dbReference type="GO" id="GO:0016020">
    <property type="term" value="C:membrane"/>
    <property type="evidence" value="ECO:0007669"/>
    <property type="project" value="TreeGrafter"/>
</dbReference>
<feature type="transmembrane region" description="Helical" evidence="1">
    <location>
        <begin position="9"/>
        <end position="29"/>
    </location>
</feature>
<dbReference type="InterPro" id="IPR037185">
    <property type="entry name" value="EmrE-like"/>
</dbReference>
<keyword evidence="1" id="KW-1133">Transmembrane helix</keyword>
<protein>
    <submittedName>
        <fullName evidence="2">Transmembrane domain-containing protein</fullName>
    </submittedName>
    <submittedName>
        <fullName evidence="3">Transmembrane_domain-containing protein</fullName>
    </submittedName>
</protein>
<organism evidence="2">
    <name type="scientific">Hexamita inflata</name>
    <dbReference type="NCBI Taxonomy" id="28002"/>
    <lineage>
        <taxon>Eukaryota</taxon>
        <taxon>Metamonada</taxon>
        <taxon>Diplomonadida</taxon>
        <taxon>Hexamitidae</taxon>
        <taxon>Hexamitinae</taxon>
        <taxon>Hexamita</taxon>
    </lineage>
</organism>
<proteinExistence type="predicted"/>
<gene>
    <name evidence="2" type="ORF">HINF_LOCUS47975</name>
    <name evidence="3" type="ORF">HINF_LOCUS7709</name>
</gene>
<keyword evidence="1 2" id="KW-0812">Transmembrane</keyword>
<sequence length="391" mass="44036">MPSSISKTGWVYIVLLFVSGTAGALIYKAMCLHSAPPGKNLPAIPYDHAYMQTIFMYLGQFLDVIIVLIQKFTNKRQNIAQSESSDSLDQNSLPNFSVNSFLTFFAPTFVDVIGSTLYNLSLNYALVSVCQMVRNCSVVFVALFSALSFKHYRKTFDLPQFVGLLVLIIGMVAICTVSYYRDQDQKSAPNNVLGIILVIVGSAFSSLVFVMEEVILRKVHVSGMAVVASEGFWGLTVYYFLIFTLNLSTDKNGKRIEDLAAFNYQMKDQFLLWFLIMYILSIVFYSLSSIQITNHVNAVARSMFDSTKTILVWGISLCLGWEKLDAVGTPVKLVGYIFVVCGTMIYNMVWKIVPQIRIRNTDGFNSIQNETEENKPLWSNQQNQNSAEQYE</sequence>
<dbReference type="Proteomes" id="UP001642409">
    <property type="component" value="Unassembled WGS sequence"/>
</dbReference>
<feature type="transmembrane region" description="Helical" evidence="1">
    <location>
        <begin position="161"/>
        <end position="180"/>
    </location>
</feature>
<dbReference type="PANTHER" id="PTHR13146:SF0">
    <property type="entry name" value="SOLUTE CARRIER FAMILY 35 MEMBER F6"/>
    <property type="match status" value="1"/>
</dbReference>
<dbReference type="PANTHER" id="PTHR13146">
    <property type="match status" value="1"/>
</dbReference>
<name>A0AA86QKH1_9EUKA</name>
<reference evidence="3 4" key="2">
    <citation type="submission" date="2024-07" db="EMBL/GenBank/DDBJ databases">
        <authorList>
            <person name="Akdeniz Z."/>
        </authorList>
    </citation>
    <scope>NUCLEOTIDE SEQUENCE [LARGE SCALE GENOMIC DNA]</scope>
</reference>
<feature type="transmembrane region" description="Helical" evidence="1">
    <location>
        <begin position="124"/>
        <end position="149"/>
    </location>
</feature>
<reference evidence="2" key="1">
    <citation type="submission" date="2023-06" db="EMBL/GenBank/DDBJ databases">
        <authorList>
            <person name="Kurt Z."/>
        </authorList>
    </citation>
    <scope>NUCLEOTIDE SEQUENCE</scope>
</reference>
<accession>A0AA86QKH1</accession>
<feature type="transmembrane region" description="Helical" evidence="1">
    <location>
        <begin position="333"/>
        <end position="350"/>
    </location>
</feature>
<feature type="transmembrane region" description="Helical" evidence="1">
    <location>
        <begin position="270"/>
        <end position="287"/>
    </location>
</feature>
<dbReference type="EMBL" id="CAXDID020000016">
    <property type="protein sequence ID" value="CAL5983625.1"/>
    <property type="molecule type" value="Genomic_DNA"/>
</dbReference>
<evidence type="ECO:0000256" key="1">
    <source>
        <dbReference type="SAM" id="Phobius"/>
    </source>
</evidence>
<feature type="transmembrane region" description="Helical" evidence="1">
    <location>
        <begin position="49"/>
        <end position="69"/>
    </location>
</feature>
<feature type="transmembrane region" description="Helical" evidence="1">
    <location>
        <begin position="231"/>
        <end position="249"/>
    </location>
</feature>
<evidence type="ECO:0000313" key="2">
    <source>
        <dbReference type="EMBL" id="CAI9960330.1"/>
    </source>
</evidence>
<feature type="transmembrane region" description="Helical" evidence="1">
    <location>
        <begin position="192"/>
        <end position="211"/>
    </location>
</feature>
<comment type="caution">
    <text evidence="2">The sequence shown here is derived from an EMBL/GenBank/DDBJ whole genome shotgun (WGS) entry which is preliminary data.</text>
</comment>
<dbReference type="AlphaFoldDB" id="A0AA86QKH1"/>
<evidence type="ECO:0000313" key="3">
    <source>
        <dbReference type="EMBL" id="CAL5983625.1"/>
    </source>
</evidence>